<comment type="caution">
    <text evidence="1">The sequence shown here is derived from an EMBL/GenBank/DDBJ whole genome shotgun (WGS) entry which is preliminary data.</text>
</comment>
<dbReference type="AlphaFoldDB" id="A0A1B7HMC8"/>
<dbReference type="EMBL" id="LXEP01000047">
    <property type="protein sequence ID" value="OAT16775.1"/>
    <property type="molecule type" value="Genomic_DNA"/>
</dbReference>
<sequence length="72" mass="8218">MKNVHEIIGKAVDDLLNGENSQFFSRELLLEHLVQEFMRVASTDISQEEGQNYEYAMRIVASPVHLNIKSPS</sequence>
<evidence type="ECO:0000313" key="2">
    <source>
        <dbReference type="Proteomes" id="UP000078504"/>
    </source>
</evidence>
<name>A0A1B7HMC8_9ENTR</name>
<dbReference type="PATRIC" id="fig|1354253.4.peg.4650"/>
<gene>
    <name evidence="1" type="ORF">M977_04525</name>
</gene>
<dbReference type="Proteomes" id="UP000078504">
    <property type="component" value="Unassembled WGS sequence"/>
</dbReference>
<accession>A0A1B7HMC8</accession>
<proteinExistence type="predicted"/>
<protein>
    <submittedName>
        <fullName evidence="1">Uncharacterized protein</fullName>
    </submittedName>
</protein>
<reference evidence="1 2" key="1">
    <citation type="submission" date="2016-04" db="EMBL/GenBank/DDBJ databases">
        <title>ATOL: Assembling a taxonomically balanced genome-scale reconstruction of the evolutionary history of the Enterobacteriaceae.</title>
        <authorList>
            <person name="Plunkett G.III."/>
            <person name="Neeno-Eckwall E.C."/>
            <person name="Glasner J.D."/>
            <person name="Perna N.T."/>
        </authorList>
    </citation>
    <scope>NUCLEOTIDE SEQUENCE [LARGE SCALE GENOMIC DNA]</scope>
    <source>
        <strain evidence="1 2">ATCC 51604</strain>
    </source>
</reference>
<dbReference type="RefSeq" id="WP_064519097.1">
    <property type="nucleotide sequence ID" value="NZ_LXEP01000047.1"/>
</dbReference>
<evidence type="ECO:0000313" key="1">
    <source>
        <dbReference type="EMBL" id="OAT16775.1"/>
    </source>
</evidence>
<organism evidence="1 2">
    <name type="scientific">Buttiauxella gaviniae ATCC 51604</name>
    <dbReference type="NCBI Taxonomy" id="1354253"/>
    <lineage>
        <taxon>Bacteria</taxon>
        <taxon>Pseudomonadati</taxon>
        <taxon>Pseudomonadota</taxon>
        <taxon>Gammaproteobacteria</taxon>
        <taxon>Enterobacterales</taxon>
        <taxon>Enterobacteriaceae</taxon>
        <taxon>Buttiauxella</taxon>
    </lineage>
</organism>